<accession>A0A0S7XNA7</accession>
<name>A0A0S7XNA7_UNCSA</name>
<evidence type="ECO:0000256" key="1">
    <source>
        <dbReference type="SAM" id="MobiDB-lite"/>
    </source>
</evidence>
<evidence type="ECO:0000313" key="2">
    <source>
        <dbReference type="EMBL" id="KPJ63545.1"/>
    </source>
</evidence>
<sequence>MADMYGCQDTGLKSHMVGGCPDTGKNDRAVGSGLRDAGVDRNGGNPQMGASARLGFRLIRWSGVPFRMNPHP</sequence>
<organism evidence="2 3">
    <name type="scientific">candidate division WOR-1 bacterium DG_54_3</name>
    <dbReference type="NCBI Taxonomy" id="1703775"/>
    <lineage>
        <taxon>Bacteria</taxon>
        <taxon>Bacillati</taxon>
        <taxon>Saganbacteria</taxon>
    </lineage>
</organism>
<feature type="region of interest" description="Disordered" evidence="1">
    <location>
        <begin position="15"/>
        <end position="49"/>
    </location>
</feature>
<dbReference type="Proteomes" id="UP000051861">
    <property type="component" value="Unassembled WGS sequence"/>
</dbReference>
<dbReference type="EMBL" id="LIZX01000232">
    <property type="protein sequence ID" value="KPJ63545.1"/>
    <property type="molecule type" value="Genomic_DNA"/>
</dbReference>
<proteinExistence type="predicted"/>
<reference evidence="2 3" key="1">
    <citation type="journal article" date="2015" name="Microbiome">
        <title>Genomic resolution of linkages in carbon, nitrogen, and sulfur cycling among widespread estuary sediment bacteria.</title>
        <authorList>
            <person name="Baker B.J."/>
            <person name="Lazar C.S."/>
            <person name="Teske A.P."/>
            <person name="Dick G.J."/>
        </authorList>
    </citation>
    <scope>NUCLEOTIDE SEQUENCE [LARGE SCALE GENOMIC DNA]</scope>
    <source>
        <strain evidence="2">DG_54_3</strain>
    </source>
</reference>
<dbReference type="AlphaFoldDB" id="A0A0S7XNA7"/>
<comment type="caution">
    <text evidence="2">The sequence shown here is derived from an EMBL/GenBank/DDBJ whole genome shotgun (WGS) entry which is preliminary data.</text>
</comment>
<evidence type="ECO:0000313" key="3">
    <source>
        <dbReference type="Proteomes" id="UP000051861"/>
    </source>
</evidence>
<gene>
    <name evidence="2" type="ORF">AMJ44_14370</name>
</gene>
<protein>
    <submittedName>
        <fullName evidence="2">Uncharacterized protein</fullName>
    </submittedName>
</protein>